<dbReference type="EMBL" id="JBCGBO010000025">
    <property type="protein sequence ID" value="KAK9176114.1"/>
    <property type="molecule type" value="Genomic_DNA"/>
</dbReference>
<keyword evidence="2" id="KW-1185">Reference proteome</keyword>
<evidence type="ECO:0000313" key="2">
    <source>
        <dbReference type="Proteomes" id="UP001428341"/>
    </source>
</evidence>
<gene>
    <name evidence="1" type="ORF">WN944_028127</name>
</gene>
<dbReference type="Gene3D" id="3.40.50.720">
    <property type="entry name" value="NAD(P)-binding Rossmann-like Domain"/>
    <property type="match status" value="1"/>
</dbReference>
<dbReference type="AlphaFoldDB" id="A0AAP0LQ41"/>
<reference evidence="1 2" key="1">
    <citation type="submission" date="2024-05" db="EMBL/GenBank/DDBJ databases">
        <title>Haplotype-resolved chromosome-level genome assembly of Huyou (Citrus changshanensis).</title>
        <authorList>
            <person name="Miao C."/>
            <person name="Chen W."/>
            <person name="Wu Y."/>
            <person name="Wang L."/>
            <person name="Zhao S."/>
            <person name="Grierson D."/>
            <person name="Xu C."/>
            <person name="Chen K."/>
        </authorList>
    </citation>
    <scope>NUCLEOTIDE SEQUENCE [LARGE SCALE GENOMIC DNA]</scope>
    <source>
        <strain evidence="1">01-14</strain>
        <tissue evidence="1">Leaf</tissue>
    </source>
</reference>
<organism evidence="1 2">
    <name type="scientific">Citrus x changshan-huyou</name>
    <dbReference type="NCBI Taxonomy" id="2935761"/>
    <lineage>
        <taxon>Eukaryota</taxon>
        <taxon>Viridiplantae</taxon>
        <taxon>Streptophyta</taxon>
        <taxon>Embryophyta</taxon>
        <taxon>Tracheophyta</taxon>
        <taxon>Spermatophyta</taxon>
        <taxon>Magnoliopsida</taxon>
        <taxon>eudicotyledons</taxon>
        <taxon>Gunneridae</taxon>
        <taxon>Pentapetalae</taxon>
        <taxon>rosids</taxon>
        <taxon>malvids</taxon>
        <taxon>Sapindales</taxon>
        <taxon>Rutaceae</taxon>
        <taxon>Aurantioideae</taxon>
        <taxon>Citrus</taxon>
    </lineage>
</organism>
<evidence type="ECO:0000313" key="1">
    <source>
        <dbReference type="EMBL" id="KAK9176114.1"/>
    </source>
</evidence>
<comment type="caution">
    <text evidence="1">The sequence shown here is derived from an EMBL/GenBank/DDBJ whole genome shotgun (WGS) entry which is preliminary data.</text>
</comment>
<sequence length="71" mass="7556">MAGAGAGAGTGWEQRRWSLQGTYARVTGDVKGLGHAVVEELAALGASLRHLILSRTGEANQQSLFYVQWEA</sequence>
<dbReference type="Proteomes" id="UP001428341">
    <property type="component" value="Unassembled WGS sequence"/>
</dbReference>
<proteinExistence type="predicted"/>
<accession>A0AAP0LQ41</accession>
<protein>
    <submittedName>
        <fullName evidence="1">Uncharacterized protein</fullName>
    </submittedName>
</protein>
<name>A0AAP0LQ41_9ROSI</name>